<evidence type="ECO:0000313" key="2">
    <source>
        <dbReference type="EMBL" id="CAD8872646.1"/>
    </source>
</evidence>
<accession>A0A7S1B222</accession>
<feature type="region of interest" description="Disordered" evidence="1">
    <location>
        <begin position="317"/>
        <end position="352"/>
    </location>
</feature>
<gene>
    <name evidence="2" type="ORF">NSCI0253_LOCUS47003</name>
</gene>
<evidence type="ECO:0000256" key="1">
    <source>
        <dbReference type="SAM" id="MobiDB-lite"/>
    </source>
</evidence>
<dbReference type="EMBL" id="HBFQ01066141">
    <property type="protein sequence ID" value="CAD8872646.1"/>
    <property type="molecule type" value="Transcribed_RNA"/>
</dbReference>
<evidence type="ECO:0008006" key="3">
    <source>
        <dbReference type="Google" id="ProtNLM"/>
    </source>
</evidence>
<sequence length="679" mass="75999">MEGLDRLQQTALVALFRAVADGEVSSERARCQLCETPNFQPYDTFMNLQSAHRSQRGWLTAADVHSWLAEQPHTLAGLSLDDVVAVIFPGCNIHGELRYEGFLRMVLPRDPSVAWLRDVVLRRGQQRNEPQSQIPPEVSYRLAQFLECEVDVSRHLRYQRKNLKDQGVDAIMVQRFFTEPGSTRSMLHAPLSGHSMYRNLVERAGELTPSQCDALLRRINPDNPALVSMEELTKMLSGPITMKSSFSPRSSAANQYRDLSPVHVRVLMDYERNKLNVSQSLRDSRYCLDVDRDWRFPLAARSCQSSNVGARPLPAHIYSPDSLPATPSRRSQLSAYGRASSIPSPTKAVTVSPVSSPKSVLLASNRDLFSSPQAVGSTAASRLELARAMDGQERLQPDIHVVLQLMKHQAELDVKVEDAKMGLPATMSLEGFFRTLDHFDKGYVTDTSLWRFTQDFGAPTPFGSLCSLVHELQLRSRSKSACAGHLTMCSLGLLVFPMHSKEFEIVMRAGSDQEALSEIHVHKFSEPCPGCSVRVQRDGDSTGCPSVTCPVCNTSFQCHIVMGDGDIRQWEEHRVPHSVQYQLHRLIDIAAVAADELERGRKQLSFLPKQNLMSTLSAAFAHIANDRSSFVMTDLRRAFLNAEMVLSEPELAALWRRYQPLHSEVNFSAFVAQLKPRTS</sequence>
<reference evidence="2" key="1">
    <citation type="submission" date="2021-01" db="EMBL/GenBank/DDBJ databases">
        <authorList>
            <person name="Corre E."/>
            <person name="Pelletier E."/>
            <person name="Niang G."/>
            <person name="Scheremetjew M."/>
            <person name="Finn R."/>
            <person name="Kale V."/>
            <person name="Holt S."/>
            <person name="Cochrane G."/>
            <person name="Meng A."/>
            <person name="Brown T."/>
            <person name="Cohen L."/>
        </authorList>
    </citation>
    <scope>NUCLEOTIDE SEQUENCE</scope>
</reference>
<protein>
    <recommendedName>
        <fullName evidence="3">EF-hand domain-containing protein</fullName>
    </recommendedName>
</protein>
<name>A0A7S1B222_NOCSC</name>
<organism evidence="2">
    <name type="scientific">Noctiluca scintillans</name>
    <name type="common">Sea sparkle</name>
    <name type="synonym">Red tide dinoflagellate</name>
    <dbReference type="NCBI Taxonomy" id="2966"/>
    <lineage>
        <taxon>Eukaryota</taxon>
        <taxon>Sar</taxon>
        <taxon>Alveolata</taxon>
        <taxon>Dinophyceae</taxon>
        <taxon>Noctilucales</taxon>
        <taxon>Noctilucaceae</taxon>
        <taxon>Noctiluca</taxon>
    </lineage>
</organism>
<feature type="compositionally biased region" description="Low complexity" evidence="1">
    <location>
        <begin position="343"/>
        <end position="352"/>
    </location>
</feature>
<proteinExistence type="predicted"/>
<dbReference type="AlphaFoldDB" id="A0A7S1B222"/>